<protein>
    <submittedName>
        <fullName evidence="1">Uncharacterized protein</fullName>
    </submittedName>
</protein>
<sequence>MRRHVFVRIMNAIEEHNNYFVWKRNAVSTLGLSCLQKVVAAFRMLAYGVAADATDDYIRIGESTAPESLP</sequence>
<name>A0A0A9GKA0_ARUDO</name>
<dbReference type="PANTHER" id="PTHR47150">
    <property type="entry name" value="OS12G0169200 PROTEIN"/>
    <property type="match status" value="1"/>
</dbReference>
<dbReference type="AlphaFoldDB" id="A0A0A9GKA0"/>
<dbReference type="EMBL" id="GBRH01172979">
    <property type="protein sequence ID" value="JAE24917.1"/>
    <property type="molecule type" value="Transcribed_RNA"/>
</dbReference>
<reference evidence="1" key="2">
    <citation type="journal article" date="2015" name="Data Brief">
        <title>Shoot transcriptome of the giant reed, Arundo donax.</title>
        <authorList>
            <person name="Barrero R.A."/>
            <person name="Guerrero F.D."/>
            <person name="Moolhuijzen P."/>
            <person name="Goolsby J.A."/>
            <person name="Tidwell J."/>
            <person name="Bellgard S.E."/>
            <person name="Bellgard M.I."/>
        </authorList>
    </citation>
    <scope>NUCLEOTIDE SEQUENCE</scope>
    <source>
        <tissue evidence="1">Shoot tissue taken approximately 20 cm above the soil surface</tissue>
    </source>
</reference>
<evidence type="ECO:0000313" key="1">
    <source>
        <dbReference type="EMBL" id="JAE24917.1"/>
    </source>
</evidence>
<proteinExistence type="predicted"/>
<dbReference type="PANTHER" id="PTHR47150:SF7">
    <property type="entry name" value="NUCLEASE"/>
    <property type="match status" value="1"/>
</dbReference>
<organism evidence="1">
    <name type="scientific">Arundo donax</name>
    <name type="common">Giant reed</name>
    <name type="synonym">Donax arundinaceus</name>
    <dbReference type="NCBI Taxonomy" id="35708"/>
    <lineage>
        <taxon>Eukaryota</taxon>
        <taxon>Viridiplantae</taxon>
        <taxon>Streptophyta</taxon>
        <taxon>Embryophyta</taxon>
        <taxon>Tracheophyta</taxon>
        <taxon>Spermatophyta</taxon>
        <taxon>Magnoliopsida</taxon>
        <taxon>Liliopsida</taxon>
        <taxon>Poales</taxon>
        <taxon>Poaceae</taxon>
        <taxon>PACMAD clade</taxon>
        <taxon>Arundinoideae</taxon>
        <taxon>Arundineae</taxon>
        <taxon>Arundo</taxon>
    </lineage>
</organism>
<accession>A0A0A9GKA0</accession>
<reference evidence="1" key="1">
    <citation type="submission" date="2014-09" db="EMBL/GenBank/DDBJ databases">
        <authorList>
            <person name="Magalhaes I.L.F."/>
            <person name="Oliveira U."/>
            <person name="Santos F.R."/>
            <person name="Vidigal T.H.D.A."/>
            <person name="Brescovit A.D."/>
            <person name="Santos A.J."/>
        </authorList>
    </citation>
    <scope>NUCLEOTIDE SEQUENCE</scope>
    <source>
        <tissue evidence="1">Shoot tissue taken approximately 20 cm above the soil surface</tissue>
    </source>
</reference>